<reference evidence="2 3" key="1">
    <citation type="submission" date="2018-02" db="EMBL/GenBank/DDBJ databases">
        <title>The genomes of Aspergillus section Nigri reveals drivers in fungal speciation.</title>
        <authorList>
            <consortium name="DOE Joint Genome Institute"/>
            <person name="Vesth T.C."/>
            <person name="Nybo J."/>
            <person name="Theobald S."/>
            <person name="Brandl J."/>
            <person name="Frisvad J.C."/>
            <person name="Nielsen K.F."/>
            <person name="Lyhne E.K."/>
            <person name="Kogle M.E."/>
            <person name="Kuo A."/>
            <person name="Riley R."/>
            <person name="Clum A."/>
            <person name="Nolan M."/>
            <person name="Lipzen A."/>
            <person name="Salamov A."/>
            <person name="Henrissat B."/>
            <person name="Wiebenga A."/>
            <person name="De vries R.P."/>
            <person name="Grigoriev I.V."/>
            <person name="Mortensen U.H."/>
            <person name="Andersen M.R."/>
            <person name="Baker S.E."/>
        </authorList>
    </citation>
    <scope>NUCLEOTIDE SEQUENCE [LARGE SCALE GENOMIC DNA]</scope>
    <source>
        <strain evidence="2 3">CBS 313.89</strain>
    </source>
</reference>
<feature type="region of interest" description="Disordered" evidence="1">
    <location>
        <begin position="172"/>
        <end position="275"/>
    </location>
</feature>
<feature type="compositionally biased region" description="Basic and acidic residues" evidence="1">
    <location>
        <begin position="248"/>
        <end position="262"/>
    </location>
</feature>
<feature type="region of interest" description="Disordered" evidence="1">
    <location>
        <begin position="287"/>
        <end position="377"/>
    </location>
</feature>
<feature type="region of interest" description="Disordered" evidence="1">
    <location>
        <begin position="82"/>
        <end position="104"/>
    </location>
</feature>
<dbReference type="GeneID" id="63865507"/>
<name>A0A8G1S3D3_9EURO</name>
<evidence type="ECO:0000313" key="3">
    <source>
        <dbReference type="Proteomes" id="UP000249789"/>
    </source>
</evidence>
<protein>
    <submittedName>
        <fullName evidence="2">Uncharacterized protein</fullName>
    </submittedName>
</protein>
<feature type="region of interest" description="Disordered" evidence="1">
    <location>
        <begin position="1"/>
        <end position="31"/>
    </location>
</feature>
<feature type="compositionally biased region" description="Basic and acidic residues" evidence="1">
    <location>
        <begin position="359"/>
        <end position="369"/>
    </location>
</feature>
<dbReference type="Proteomes" id="UP000249789">
    <property type="component" value="Unassembled WGS sequence"/>
</dbReference>
<feature type="compositionally biased region" description="Low complexity" evidence="1">
    <location>
        <begin position="336"/>
        <end position="349"/>
    </location>
</feature>
<dbReference type="VEuPathDB" id="FungiDB:BO72DRAFT_491224"/>
<feature type="compositionally biased region" description="Low complexity" evidence="1">
    <location>
        <begin position="300"/>
        <end position="329"/>
    </location>
</feature>
<accession>A0A8G1S3D3</accession>
<dbReference type="EMBL" id="KZ824621">
    <property type="protein sequence ID" value="RAK82735.1"/>
    <property type="molecule type" value="Genomic_DNA"/>
</dbReference>
<proteinExistence type="predicted"/>
<sequence length="377" mass="40553">MLATSMTPQQPSSNMACSLAPTTNTRSTIASRPKLTLQTSSLPLTFGTSSTGLSLSLVAGSTASPTVRNTFKNAYDVTAPVSATASPSSKFPSHRFSKPSSPYTTHNPYQLPMGVRSILRNSPLEPSCRRRSTSVATNGTTGAPATRRVFFPAKKQVSYRYPLEEEIQNVHYTARHSDLHDVEGERSKPSTSTSTPSEDSDSAANNSSSSSSSSSSSDTNTSDDEPQPTLKHNLLSPVERKKRKHQKAERQVRAVALREKLGDMTPQTPVRKRAKRRCEWRWTLGPLENRDSLLPPPIPEEQAAAPGATASSSGSDSSPSDRGSRPSSTESSPLLSATPSHAQSSPSSSVAFELEGTDESMKITTHEPQRPATDLSR</sequence>
<organism evidence="2 3">
    <name type="scientific">Aspergillus fijiensis CBS 313.89</name>
    <dbReference type="NCBI Taxonomy" id="1448319"/>
    <lineage>
        <taxon>Eukaryota</taxon>
        <taxon>Fungi</taxon>
        <taxon>Dikarya</taxon>
        <taxon>Ascomycota</taxon>
        <taxon>Pezizomycotina</taxon>
        <taxon>Eurotiomycetes</taxon>
        <taxon>Eurotiomycetidae</taxon>
        <taxon>Eurotiales</taxon>
        <taxon>Aspergillaceae</taxon>
        <taxon>Aspergillus</taxon>
    </lineage>
</organism>
<evidence type="ECO:0000256" key="1">
    <source>
        <dbReference type="SAM" id="MobiDB-lite"/>
    </source>
</evidence>
<keyword evidence="3" id="KW-1185">Reference proteome</keyword>
<feature type="compositionally biased region" description="Polar residues" evidence="1">
    <location>
        <begin position="1"/>
        <end position="30"/>
    </location>
</feature>
<evidence type="ECO:0000313" key="2">
    <source>
        <dbReference type="EMBL" id="RAK82735.1"/>
    </source>
</evidence>
<feature type="compositionally biased region" description="Basic and acidic residues" evidence="1">
    <location>
        <begin position="175"/>
        <end position="188"/>
    </location>
</feature>
<feature type="compositionally biased region" description="Polar residues" evidence="1">
    <location>
        <begin position="133"/>
        <end position="143"/>
    </location>
</feature>
<gene>
    <name evidence="2" type="ORF">BO72DRAFT_491224</name>
</gene>
<feature type="region of interest" description="Disordered" evidence="1">
    <location>
        <begin position="124"/>
        <end position="147"/>
    </location>
</feature>
<dbReference type="OrthoDB" id="5206740at2759"/>
<dbReference type="AlphaFoldDB" id="A0A8G1S3D3"/>
<feature type="compositionally biased region" description="Low complexity" evidence="1">
    <location>
        <begin position="189"/>
        <end position="220"/>
    </location>
</feature>
<dbReference type="RefSeq" id="XP_040806745.1">
    <property type="nucleotide sequence ID" value="XM_040948174.1"/>
</dbReference>